<reference evidence="11 12" key="1">
    <citation type="journal article" date="2014" name="Nat. Genet.">
        <title>Whole-genome sequence of a flatfish provides insights into ZW sex chromosome evolution and adaptation to a benthic lifestyle.</title>
        <authorList>
            <person name="Chen S."/>
            <person name="Zhang G."/>
            <person name="Shao C."/>
            <person name="Huang Q."/>
            <person name="Liu G."/>
            <person name="Zhang P."/>
            <person name="Song W."/>
            <person name="An N."/>
            <person name="Chalopin D."/>
            <person name="Volff J.N."/>
            <person name="Hong Y."/>
            <person name="Li Q."/>
            <person name="Sha Z."/>
            <person name="Zhou H."/>
            <person name="Xie M."/>
            <person name="Yu Q."/>
            <person name="Liu Y."/>
            <person name="Xiang H."/>
            <person name="Wang N."/>
            <person name="Wu K."/>
            <person name="Yang C."/>
            <person name="Zhou Q."/>
            <person name="Liao X."/>
            <person name="Yang L."/>
            <person name="Hu Q."/>
            <person name="Zhang J."/>
            <person name="Meng L."/>
            <person name="Jin L."/>
            <person name="Tian Y."/>
            <person name="Lian J."/>
            <person name="Yang J."/>
            <person name="Miao G."/>
            <person name="Liu S."/>
            <person name="Liang Z."/>
            <person name="Yan F."/>
            <person name="Li Y."/>
            <person name="Sun B."/>
            <person name="Zhang H."/>
            <person name="Zhang J."/>
            <person name="Zhu Y."/>
            <person name="Du M."/>
            <person name="Zhao Y."/>
            <person name="Schartl M."/>
            <person name="Tang Q."/>
            <person name="Wang J."/>
        </authorList>
    </citation>
    <scope>NUCLEOTIDE SEQUENCE</scope>
</reference>
<evidence type="ECO:0000256" key="8">
    <source>
        <dbReference type="SAM" id="Phobius"/>
    </source>
</evidence>
<accession>A0A3P8VMB9</accession>
<feature type="transmembrane region" description="Helical" evidence="8">
    <location>
        <begin position="545"/>
        <end position="568"/>
    </location>
</feature>
<evidence type="ECO:0000256" key="2">
    <source>
        <dbReference type="ARBA" id="ARBA00006496"/>
    </source>
</evidence>
<evidence type="ECO:0000256" key="4">
    <source>
        <dbReference type="ARBA" id="ARBA00022729"/>
    </source>
</evidence>
<evidence type="ECO:0000256" key="7">
    <source>
        <dbReference type="ARBA" id="ARBA00023180"/>
    </source>
</evidence>
<dbReference type="InterPro" id="IPR057089">
    <property type="entry name" value="C2_TIP"/>
</dbReference>
<evidence type="ECO:0000313" key="12">
    <source>
        <dbReference type="Proteomes" id="UP000265120"/>
    </source>
</evidence>
<keyword evidence="12" id="KW-1185">Reference proteome</keyword>
<keyword evidence="3 8" id="KW-0812">Transmembrane</keyword>
<dbReference type="STRING" id="244447.ENSCSEP00000013605"/>
<keyword evidence="5 8" id="KW-1133">Transmembrane helix</keyword>
<reference evidence="11" key="3">
    <citation type="submission" date="2025-09" db="UniProtKB">
        <authorList>
            <consortium name="Ensembl"/>
        </authorList>
    </citation>
    <scope>IDENTIFICATION</scope>
</reference>
<evidence type="ECO:0000256" key="3">
    <source>
        <dbReference type="ARBA" id="ARBA00022692"/>
    </source>
</evidence>
<evidence type="ECO:0000256" key="1">
    <source>
        <dbReference type="ARBA" id="ARBA00004479"/>
    </source>
</evidence>
<dbReference type="OMA" id="PGDWIPW"/>
<name>A0A3P8VMB9_CYNSE</name>
<dbReference type="CTD" id="81533"/>
<dbReference type="Gene3D" id="2.130.10.130">
    <property type="entry name" value="Integrin alpha, N-terminal"/>
    <property type="match status" value="1"/>
</dbReference>
<evidence type="ECO:0000256" key="5">
    <source>
        <dbReference type="ARBA" id="ARBA00022989"/>
    </source>
</evidence>
<feature type="domain" description="T-cell immunomodulatory protein TIP C2" evidence="10">
    <location>
        <begin position="437"/>
        <end position="538"/>
    </location>
</feature>
<evidence type="ECO:0000256" key="6">
    <source>
        <dbReference type="ARBA" id="ARBA00023136"/>
    </source>
</evidence>
<dbReference type="Proteomes" id="UP000265120">
    <property type="component" value="Chromosome 5"/>
</dbReference>
<dbReference type="KEGG" id="csem:103379242"/>
<dbReference type="GeneID" id="103379242"/>
<dbReference type="Pfam" id="PF23122">
    <property type="entry name" value="C2_ITFG1"/>
    <property type="match status" value="1"/>
</dbReference>
<dbReference type="AlphaFoldDB" id="A0A3P8VMB9"/>
<dbReference type="SUPFAM" id="SSF69318">
    <property type="entry name" value="Integrin alpha N-terminal domain"/>
    <property type="match status" value="1"/>
</dbReference>
<dbReference type="OrthoDB" id="10250728at2759"/>
<dbReference type="InParanoid" id="A0A3P8VMB9"/>
<evidence type="ECO:0000256" key="9">
    <source>
        <dbReference type="SAM" id="SignalP"/>
    </source>
</evidence>
<organism evidence="11 12">
    <name type="scientific">Cynoglossus semilaevis</name>
    <name type="common">Tongue sole</name>
    <dbReference type="NCBI Taxonomy" id="244447"/>
    <lineage>
        <taxon>Eukaryota</taxon>
        <taxon>Metazoa</taxon>
        <taxon>Chordata</taxon>
        <taxon>Craniata</taxon>
        <taxon>Vertebrata</taxon>
        <taxon>Euteleostomi</taxon>
        <taxon>Actinopterygii</taxon>
        <taxon>Neopterygii</taxon>
        <taxon>Teleostei</taxon>
        <taxon>Neoteleostei</taxon>
        <taxon>Acanthomorphata</taxon>
        <taxon>Carangaria</taxon>
        <taxon>Pleuronectiformes</taxon>
        <taxon>Pleuronectoidei</taxon>
        <taxon>Cynoglossidae</taxon>
        <taxon>Cynoglossinae</taxon>
        <taxon>Cynoglossus</taxon>
    </lineage>
</organism>
<sequence length="590" mass="65614">MWTFKFNIVVFVSIFVGQFNTFALQDVTSDLFGPENYGTVAAFGDFNSDKQTDIFVIREQSHLVIFLATSQAPYFRPKVNITKDALPRNTIITSVVPGDYDGDSQMDVLLTAQTSPTATTVYIVWGDNQTLDISGLVTLNKTFTDQPLVMDFNGDMIPDIFGITSQGITEVCYLTRRVQVWRNALSSPVKMRIPHSNAFIDLNNDYTADLFLTTEGPSFETWLSKDGNFTKDDVMPAKPPASIIGQSSFADFDGDGDQDHLLPVCLDDACHRSAIYLAKSGSQDWVPVLLDFQQRETTWSFVLGTLHQPLALHLGDYNLDGFPDALMVLRNTSSGSQQAFLLENVPCANVSCHSVGRTFNIHWDQSDLGAIQNAVMATFFDIYEDGILDMLVLSQAPGRNDLIIHALKNNFEADAYFVKVMVLSGLCVNNCPEDVNPFGVNQPGPYVMYTTVDSNGYVKKASAGQLSQSAHFSLQLPYTVLGLGRSANFLDHLFVGIPRPSSETSIREKEWTAIIPNSQLIVIPFPHDQPHSWSAKLYLTPSNSVLLTAIALIGVCFFILVIIGILHWKEKKADDREKRQEAHRFHFDAM</sequence>
<dbReference type="RefSeq" id="XP_008308952.2">
    <property type="nucleotide sequence ID" value="XM_008310730.3"/>
</dbReference>
<dbReference type="PANTHER" id="PTHR13412">
    <property type="entry name" value="T-CELL IMMUNOMODULATORY PROTEIN HOMOLOG"/>
    <property type="match status" value="1"/>
</dbReference>
<comment type="similarity">
    <text evidence="2">Belongs to the TIP family.</text>
</comment>
<dbReference type="FunCoup" id="A0A3P8VMB9">
    <property type="interactions" value="479"/>
</dbReference>
<dbReference type="InterPro" id="IPR013517">
    <property type="entry name" value="FG-GAP"/>
</dbReference>
<feature type="chain" id="PRO_5018152831" evidence="9">
    <location>
        <begin position="24"/>
        <end position="590"/>
    </location>
</feature>
<feature type="signal peptide" evidence="9">
    <location>
        <begin position="1"/>
        <end position="23"/>
    </location>
</feature>
<dbReference type="GeneTree" id="ENSGT00390000013367"/>
<evidence type="ECO:0000313" key="11">
    <source>
        <dbReference type="Ensembl" id="ENSCSEP00000013605.1"/>
    </source>
</evidence>
<dbReference type="Pfam" id="PF13517">
    <property type="entry name" value="FG-GAP_3"/>
    <property type="match status" value="1"/>
</dbReference>
<comment type="subcellular location">
    <subcellularLocation>
        <location evidence="1">Membrane</location>
        <topology evidence="1">Single-pass type I membrane protein</topology>
    </subcellularLocation>
</comment>
<dbReference type="Ensembl" id="ENSCSET00000013764.1">
    <property type="protein sequence ID" value="ENSCSEP00000013605.1"/>
    <property type="gene ID" value="ENSCSEG00000008763.1"/>
</dbReference>
<keyword evidence="4 9" id="KW-0732">Signal</keyword>
<keyword evidence="6 8" id="KW-0472">Membrane</keyword>
<evidence type="ECO:0000259" key="10">
    <source>
        <dbReference type="Pfam" id="PF23122"/>
    </source>
</evidence>
<dbReference type="GO" id="GO:0005886">
    <property type="term" value="C:plasma membrane"/>
    <property type="evidence" value="ECO:0007669"/>
    <property type="project" value="TreeGrafter"/>
</dbReference>
<dbReference type="InterPro" id="IPR028994">
    <property type="entry name" value="Integrin_alpha_N"/>
</dbReference>
<protein>
    <submittedName>
        <fullName evidence="11">Integrin alpha FG-GAP repeat containing 1</fullName>
    </submittedName>
</protein>
<dbReference type="InterPro" id="IPR024881">
    <property type="entry name" value="Tip"/>
</dbReference>
<proteinExistence type="inferred from homology"/>
<reference evidence="11" key="2">
    <citation type="submission" date="2025-08" db="UniProtKB">
        <authorList>
            <consortium name="Ensembl"/>
        </authorList>
    </citation>
    <scope>IDENTIFICATION</scope>
</reference>
<dbReference type="PANTHER" id="PTHR13412:SF0">
    <property type="entry name" value="T-CELL IMMUNOMODULATORY PROTEIN"/>
    <property type="match status" value="1"/>
</dbReference>
<keyword evidence="7" id="KW-0325">Glycoprotein</keyword>